<reference evidence="1 2" key="1">
    <citation type="journal article" date="2022" name="Nat. Genet.">
        <title>Improved pea reference genome and pan-genome highlight genomic features and evolutionary characteristics.</title>
        <authorList>
            <person name="Yang T."/>
            <person name="Liu R."/>
            <person name="Luo Y."/>
            <person name="Hu S."/>
            <person name="Wang D."/>
            <person name="Wang C."/>
            <person name="Pandey M.K."/>
            <person name="Ge S."/>
            <person name="Xu Q."/>
            <person name="Li N."/>
            <person name="Li G."/>
            <person name="Huang Y."/>
            <person name="Saxena R.K."/>
            <person name="Ji Y."/>
            <person name="Li M."/>
            <person name="Yan X."/>
            <person name="He Y."/>
            <person name="Liu Y."/>
            <person name="Wang X."/>
            <person name="Xiang C."/>
            <person name="Varshney R.K."/>
            <person name="Ding H."/>
            <person name="Gao S."/>
            <person name="Zong X."/>
        </authorList>
    </citation>
    <scope>NUCLEOTIDE SEQUENCE [LARGE SCALE GENOMIC DNA]</scope>
    <source>
        <strain evidence="1 2">cv. Zhongwan 6</strain>
    </source>
</reference>
<dbReference type="Gramene" id="Psat06G0632400-T1">
    <property type="protein sequence ID" value="KAI5401811.1"/>
    <property type="gene ID" value="KIW84_066324"/>
</dbReference>
<proteinExistence type="predicted"/>
<protein>
    <submittedName>
        <fullName evidence="1">Uncharacterized protein</fullName>
    </submittedName>
</protein>
<comment type="caution">
    <text evidence="1">The sequence shown here is derived from an EMBL/GenBank/DDBJ whole genome shotgun (WGS) entry which is preliminary data.</text>
</comment>
<sequence>MSSNTHPLSDRSILVTNIDIRRIIDRSELGFLDRGKINGILNGDLPLILEITIVDHNLTEFLVDDISSCNILYSYTMDLIRIRQEYLSPYGIRNLLAFNDSITHPQGDVALAMSVGEEYHERKKESRDHGEFDLNVPEEEVRPIPSGDFKLVQLEEDPVRLVKVGVKLPLEVRATLIECLHDNDDLFRRNLT</sequence>
<organism evidence="1 2">
    <name type="scientific">Pisum sativum</name>
    <name type="common">Garden pea</name>
    <name type="synonym">Lathyrus oleraceus</name>
    <dbReference type="NCBI Taxonomy" id="3888"/>
    <lineage>
        <taxon>Eukaryota</taxon>
        <taxon>Viridiplantae</taxon>
        <taxon>Streptophyta</taxon>
        <taxon>Embryophyta</taxon>
        <taxon>Tracheophyta</taxon>
        <taxon>Spermatophyta</taxon>
        <taxon>Magnoliopsida</taxon>
        <taxon>eudicotyledons</taxon>
        <taxon>Gunneridae</taxon>
        <taxon>Pentapetalae</taxon>
        <taxon>rosids</taxon>
        <taxon>fabids</taxon>
        <taxon>Fabales</taxon>
        <taxon>Fabaceae</taxon>
        <taxon>Papilionoideae</taxon>
        <taxon>50 kb inversion clade</taxon>
        <taxon>NPAAA clade</taxon>
        <taxon>Hologalegina</taxon>
        <taxon>IRL clade</taxon>
        <taxon>Fabeae</taxon>
        <taxon>Lathyrus</taxon>
    </lineage>
</organism>
<keyword evidence="2" id="KW-1185">Reference proteome</keyword>
<accession>A0A9D5ABF3</accession>
<evidence type="ECO:0000313" key="1">
    <source>
        <dbReference type="EMBL" id="KAI5401811.1"/>
    </source>
</evidence>
<name>A0A9D5ABF3_PEA</name>
<dbReference type="EMBL" id="JAMSHJ010000006">
    <property type="protein sequence ID" value="KAI5401811.1"/>
    <property type="molecule type" value="Genomic_DNA"/>
</dbReference>
<gene>
    <name evidence="1" type="ORF">KIW84_066324</name>
</gene>
<dbReference type="AlphaFoldDB" id="A0A9D5ABF3"/>
<evidence type="ECO:0000313" key="2">
    <source>
        <dbReference type="Proteomes" id="UP001058974"/>
    </source>
</evidence>
<dbReference type="Proteomes" id="UP001058974">
    <property type="component" value="Chromosome 6"/>
</dbReference>